<evidence type="ECO:0000256" key="9">
    <source>
        <dbReference type="ARBA" id="ARBA00023004"/>
    </source>
</evidence>
<reference evidence="15" key="1">
    <citation type="submission" date="2021-01" db="EMBL/GenBank/DDBJ databases">
        <authorList>
            <person name="Corre E."/>
            <person name="Pelletier E."/>
            <person name="Niang G."/>
            <person name="Scheremetjew M."/>
            <person name="Finn R."/>
            <person name="Kale V."/>
            <person name="Holt S."/>
            <person name="Cochrane G."/>
            <person name="Meng A."/>
            <person name="Brown T."/>
            <person name="Cohen L."/>
        </authorList>
    </citation>
    <scope>NUCLEOTIDE SEQUENCE</scope>
    <source>
        <strain evidence="15">GSO104</strain>
        <strain evidence="14">Pop2</strain>
    </source>
</reference>
<dbReference type="PIRSF" id="PIRSF015921">
    <property type="entry name" value="FA_sphinglp_des"/>
    <property type="match status" value="1"/>
</dbReference>
<dbReference type="Pfam" id="PF00173">
    <property type="entry name" value="Cyt-b5"/>
    <property type="match status" value="1"/>
</dbReference>
<evidence type="ECO:0000259" key="13">
    <source>
        <dbReference type="PROSITE" id="PS50255"/>
    </source>
</evidence>
<keyword evidence="4" id="KW-0349">Heme</keyword>
<dbReference type="EMBL" id="HBGN01019885">
    <property type="protein sequence ID" value="CAD9333155.1"/>
    <property type="molecule type" value="Transcribed_RNA"/>
</dbReference>
<dbReference type="GO" id="GO:0046872">
    <property type="term" value="F:metal ion binding"/>
    <property type="evidence" value="ECO:0007669"/>
    <property type="project" value="UniProtKB-KW"/>
</dbReference>
<feature type="transmembrane region" description="Helical" evidence="12">
    <location>
        <begin position="154"/>
        <end position="178"/>
    </location>
</feature>
<evidence type="ECO:0000256" key="3">
    <source>
        <dbReference type="ARBA" id="ARBA00009295"/>
    </source>
</evidence>
<keyword evidence="5 12" id="KW-0812">Transmembrane</keyword>
<dbReference type="GO" id="GO:0016717">
    <property type="term" value="F:oxidoreductase activity, acting on paired donors, with oxidation of a pair of donors resulting in the reduction of molecular oxygen to two molecules of water"/>
    <property type="evidence" value="ECO:0007669"/>
    <property type="project" value="TreeGrafter"/>
</dbReference>
<evidence type="ECO:0000256" key="8">
    <source>
        <dbReference type="ARBA" id="ARBA00023002"/>
    </source>
</evidence>
<evidence type="ECO:0000313" key="15">
    <source>
        <dbReference type="EMBL" id="CAE4664732.1"/>
    </source>
</evidence>
<dbReference type="InterPro" id="IPR012171">
    <property type="entry name" value="Fatty_acid_desaturase"/>
</dbReference>
<evidence type="ECO:0000256" key="10">
    <source>
        <dbReference type="ARBA" id="ARBA00023098"/>
    </source>
</evidence>
<dbReference type="SMART" id="SM01117">
    <property type="entry name" value="Cyt-b5"/>
    <property type="match status" value="1"/>
</dbReference>
<name>A0A6V2PWD5_9STRA</name>
<protein>
    <recommendedName>
        <fullName evidence="13">Cytochrome b5 heme-binding domain-containing protein</fullName>
    </recommendedName>
</protein>
<feature type="transmembrane region" description="Helical" evidence="12">
    <location>
        <begin position="402"/>
        <end position="421"/>
    </location>
</feature>
<keyword evidence="6" id="KW-0479">Metal-binding</keyword>
<dbReference type="InterPro" id="IPR001199">
    <property type="entry name" value="Cyt_B5-like_heme/steroid-bd"/>
</dbReference>
<keyword evidence="8" id="KW-0560">Oxidoreductase</keyword>
<evidence type="ECO:0000256" key="11">
    <source>
        <dbReference type="ARBA" id="ARBA00023136"/>
    </source>
</evidence>
<proteinExistence type="inferred from homology"/>
<dbReference type="PANTHER" id="PTHR19353">
    <property type="entry name" value="FATTY ACID DESATURASE 2"/>
    <property type="match status" value="1"/>
</dbReference>
<evidence type="ECO:0000256" key="6">
    <source>
        <dbReference type="ARBA" id="ARBA00022723"/>
    </source>
</evidence>
<comment type="subcellular location">
    <subcellularLocation>
        <location evidence="1">Membrane</location>
        <topology evidence="1">Multi-pass membrane protein</topology>
    </subcellularLocation>
</comment>
<dbReference type="PANTHER" id="PTHR19353:SF30">
    <property type="entry name" value="DELTA 8-(E)-SPHINGOLIPID DESATURASE"/>
    <property type="match status" value="1"/>
</dbReference>
<dbReference type="GO" id="GO:0016020">
    <property type="term" value="C:membrane"/>
    <property type="evidence" value="ECO:0007669"/>
    <property type="project" value="UniProtKB-SubCell"/>
</dbReference>
<dbReference type="AlphaFoldDB" id="A0A6V2PWD5"/>
<keyword evidence="7 12" id="KW-1133">Transmembrane helix</keyword>
<dbReference type="Gene3D" id="3.10.120.10">
    <property type="entry name" value="Cytochrome b5-like heme/steroid binding domain"/>
    <property type="match status" value="1"/>
</dbReference>
<gene>
    <name evidence="15" type="ORF">DBRI00130_LOCUS42455</name>
    <name evidence="14" type="ORF">DBRI1063_LOCUS12674</name>
</gene>
<evidence type="ECO:0000313" key="14">
    <source>
        <dbReference type="EMBL" id="CAD9333155.1"/>
    </source>
</evidence>
<comment type="similarity">
    <text evidence="3">Belongs to the fatty acid desaturase type 1 family.</text>
</comment>
<evidence type="ECO:0000256" key="12">
    <source>
        <dbReference type="SAM" id="Phobius"/>
    </source>
</evidence>
<dbReference type="PROSITE" id="PS50255">
    <property type="entry name" value="CYTOCHROME_B5_2"/>
    <property type="match status" value="1"/>
</dbReference>
<comment type="pathway">
    <text evidence="2">Lipid metabolism.</text>
</comment>
<evidence type="ECO:0000256" key="5">
    <source>
        <dbReference type="ARBA" id="ARBA00022692"/>
    </source>
</evidence>
<organism evidence="15">
    <name type="scientific">Ditylum brightwellii</name>
    <dbReference type="NCBI Taxonomy" id="49249"/>
    <lineage>
        <taxon>Eukaryota</taxon>
        <taxon>Sar</taxon>
        <taxon>Stramenopiles</taxon>
        <taxon>Ochrophyta</taxon>
        <taxon>Bacillariophyta</taxon>
        <taxon>Mediophyceae</taxon>
        <taxon>Lithodesmiophycidae</taxon>
        <taxon>Lithodesmiales</taxon>
        <taxon>Lithodesmiaceae</taxon>
        <taxon>Ditylum</taxon>
    </lineage>
</organism>
<dbReference type="InterPro" id="IPR005804">
    <property type="entry name" value="FA_desaturase_dom"/>
</dbReference>
<dbReference type="InterPro" id="IPR036400">
    <property type="entry name" value="Cyt_B5-like_heme/steroid_sf"/>
</dbReference>
<feature type="transmembrane region" description="Helical" evidence="12">
    <location>
        <begin position="198"/>
        <end position="218"/>
    </location>
</feature>
<dbReference type="EMBL" id="HBNS01059051">
    <property type="protein sequence ID" value="CAE4664732.1"/>
    <property type="molecule type" value="Transcribed_RNA"/>
</dbReference>
<dbReference type="CDD" id="cd03506">
    <property type="entry name" value="Delta6-FADS-like"/>
    <property type="match status" value="1"/>
</dbReference>
<keyword evidence="11 12" id="KW-0472">Membrane</keyword>
<evidence type="ECO:0000256" key="1">
    <source>
        <dbReference type="ARBA" id="ARBA00004141"/>
    </source>
</evidence>
<dbReference type="Pfam" id="PF00487">
    <property type="entry name" value="FA_desaturase"/>
    <property type="match status" value="1"/>
</dbReference>
<sequence length="545" mass="61421">MGKGGEATIGPLKKACDEAKQLNYAPEEKAQLPREPTRKITAALLSTKNTTSECWIAYEGSVYDITHWLSKHPGGMHCLMSSAGQDATSVMNSLHKPETLANNMRRIRRVGVLDQGDVTGRSPASVRAAAIAKDFAELNDKLVKEEWFTFKPSMYWAVLLRVTSFLVLGISFVIQGGGKWRLDGEDYSELFVHDATSLLYLLLGSVLLGLFFQNIAFIGHDAGHFSITGSIAKDLYIGLVVGNTLTGIDLGWWKSTHNVHHSATNSVHDDPDIQHFPVLCFEERLSENRWSSYHGRFMPLLDELTARIVKYQHWYFYPVIFFGRFNLYIQSIKHVVETCPFVGKGGHGPNKNEGFKVTNTHTGETQTSYILHKGTRTQWSLQFITLGIFWYLNHSLLSRLDVVSAIICFFVTNITAGILHIQIILSHIGMNYCGAGSGSTEGKSLISGLEEEAGYYEWQALSTLDVDCPPWMDWAHGGLQFQLEHHLFPRLPRWSLRRLIPLTDAIFEKYGIPVVRKPFLEANYMVLMQMKRVGEAVSKRKMKQC</sequence>
<dbReference type="SUPFAM" id="SSF55856">
    <property type="entry name" value="Cytochrome b5-like heme/steroid binding domain"/>
    <property type="match status" value="1"/>
</dbReference>
<accession>A0A6V2PWD5</accession>
<evidence type="ECO:0000256" key="4">
    <source>
        <dbReference type="ARBA" id="ARBA00022617"/>
    </source>
</evidence>
<keyword evidence="9" id="KW-0408">Iron</keyword>
<evidence type="ECO:0000256" key="2">
    <source>
        <dbReference type="ARBA" id="ARBA00005189"/>
    </source>
</evidence>
<keyword evidence="10" id="KW-0443">Lipid metabolism</keyword>
<dbReference type="GO" id="GO:0006629">
    <property type="term" value="P:lipid metabolic process"/>
    <property type="evidence" value="ECO:0007669"/>
    <property type="project" value="UniProtKB-KW"/>
</dbReference>
<evidence type="ECO:0000256" key="7">
    <source>
        <dbReference type="ARBA" id="ARBA00022989"/>
    </source>
</evidence>
<feature type="domain" description="Cytochrome b5 heme-binding" evidence="13">
    <location>
        <begin position="37"/>
        <end position="114"/>
    </location>
</feature>